<dbReference type="InterPro" id="IPR036412">
    <property type="entry name" value="HAD-like_sf"/>
</dbReference>
<sequence length="194" mass="22355">MSTEPTPRVIVFDLDGTLWRPEMYELWGGGAPFMLSKDNSSIAIDKKGTEVRLIGQTRELLQMLSTTEEWRNTHLAISSTCDEPRWAMELLQLFRFRDKRGNDVPMLSLFGDLVEIYKANKKNQHRTILKKVKEHDPTVRGDFSDFIFFDNQQDNIGHVSSIGVTSIYCPNGMVGGVFERGLKEWRDKEKKRAL</sequence>
<dbReference type="GO" id="GO:0003993">
    <property type="term" value="F:acid phosphatase activity"/>
    <property type="evidence" value="ECO:0007669"/>
    <property type="project" value="TreeGrafter"/>
</dbReference>
<gene>
    <name evidence="1" type="ORF">TEOVI_000386000</name>
</gene>
<dbReference type="Gene3D" id="3.40.50.1000">
    <property type="entry name" value="HAD superfamily/HAD-like"/>
    <property type="match status" value="1"/>
</dbReference>
<dbReference type="GeneID" id="92377800"/>
<evidence type="ECO:0000313" key="2">
    <source>
        <dbReference type="Proteomes" id="UP000195570"/>
    </source>
</evidence>
<comment type="caution">
    <text evidence="1">The sequence shown here is derived from an EMBL/GenBank/DDBJ whole genome shotgun (WGS) entry which is preliminary data.</text>
</comment>
<reference evidence="1" key="1">
    <citation type="submission" date="2016-09" db="EMBL/GenBank/DDBJ databases">
        <authorList>
            <person name="Hebert L."/>
            <person name="Moumen B."/>
        </authorList>
    </citation>
    <scope>NUCLEOTIDE SEQUENCE [LARGE SCALE GENOMIC DNA]</scope>
    <source>
        <strain evidence="1">OVI</strain>
    </source>
</reference>
<dbReference type="RefSeq" id="XP_067082800.1">
    <property type="nucleotide sequence ID" value="XM_067226699.1"/>
</dbReference>
<name>A0A1G4IIE9_TRYEQ</name>
<accession>A0A1G4IIE9</accession>
<dbReference type="InterPro" id="IPR010036">
    <property type="entry name" value="MDP_1_eu_arc"/>
</dbReference>
<dbReference type="InterPro" id="IPR010033">
    <property type="entry name" value="HAD_SF_ppase_IIIC"/>
</dbReference>
<evidence type="ECO:0000313" key="1">
    <source>
        <dbReference type="EMBL" id="SCU72284.1"/>
    </source>
</evidence>
<dbReference type="SFLD" id="SFLDS00003">
    <property type="entry name" value="Haloacid_Dehalogenase"/>
    <property type="match status" value="1"/>
</dbReference>
<dbReference type="AlphaFoldDB" id="A0A1G4IIE9"/>
<dbReference type="NCBIfam" id="TIGR01681">
    <property type="entry name" value="HAD-SF-IIIC"/>
    <property type="match status" value="1"/>
</dbReference>
<dbReference type="Proteomes" id="UP000195570">
    <property type="component" value="Unassembled WGS sequence"/>
</dbReference>
<dbReference type="PANTHER" id="PTHR17901">
    <property type="entry name" value="MAGNESIUM-DEPENDENT PHOSPHATASE 1 MDP1"/>
    <property type="match status" value="1"/>
</dbReference>
<dbReference type="EMBL" id="CZPT02001829">
    <property type="protein sequence ID" value="SCU72284.1"/>
    <property type="molecule type" value="Genomic_DNA"/>
</dbReference>
<dbReference type="SFLD" id="SFLDG01129">
    <property type="entry name" value="C1.5:_HAD__Beta-PGM__Phosphata"/>
    <property type="match status" value="1"/>
</dbReference>
<dbReference type="VEuPathDB" id="TriTrypDB:TEOVI_000386000"/>
<dbReference type="InterPro" id="IPR023214">
    <property type="entry name" value="HAD_sf"/>
</dbReference>
<proteinExistence type="predicted"/>
<organism evidence="1 2">
    <name type="scientific">Trypanosoma equiperdum</name>
    <dbReference type="NCBI Taxonomy" id="5694"/>
    <lineage>
        <taxon>Eukaryota</taxon>
        <taxon>Discoba</taxon>
        <taxon>Euglenozoa</taxon>
        <taxon>Kinetoplastea</taxon>
        <taxon>Metakinetoplastina</taxon>
        <taxon>Trypanosomatida</taxon>
        <taxon>Trypanosomatidae</taxon>
        <taxon>Trypanosoma</taxon>
    </lineage>
</organism>
<dbReference type="Pfam" id="PF12689">
    <property type="entry name" value="Acid_PPase"/>
    <property type="match status" value="1"/>
</dbReference>
<dbReference type="NCBIfam" id="TIGR01685">
    <property type="entry name" value="MDP-1"/>
    <property type="match status" value="1"/>
</dbReference>
<protein>
    <submittedName>
        <fullName evidence="1">Magnesium-dependent phosphatase-1/HAD phosphatase, family IIIC, putative</fullName>
    </submittedName>
</protein>
<dbReference type="SUPFAM" id="SSF56784">
    <property type="entry name" value="HAD-like"/>
    <property type="match status" value="1"/>
</dbReference>
<dbReference type="PANTHER" id="PTHR17901:SF14">
    <property type="entry name" value="MAGNESIUM-DEPENDENT PHOSPHATASE 1"/>
    <property type="match status" value="1"/>
</dbReference>
<keyword evidence="2" id="KW-1185">Reference proteome</keyword>
<dbReference type="SFLD" id="SFLDG01131">
    <property type="entry name" value="C1.5.2:_MDP_Like"/>
    <property type="match status" value="1"/>
</dbReference>